<evidence type="ECO:0000313" key="4">
    <source>
        <dbReference type="Proteomes" id="UP001138768"/>
    </source>
</evidence>
<feature type="compositionally biased region" description="Acidic residues" evidence="1">
    <location>
        <begin position="334"/>
        <end position="348"/>
    </location>
</feature>
<dbReference type="AlphaFoldDB" id="A0A9X0WBG3"/>
<gene>
    <name evidence="3" type="ORF">CKO42_19180</name>
</gene>
<organism evidence="3 4">
    <name type="scientific">Lamprobacter modestohalophilus</name>
    <dbReference type="NCBI Taxonomy" id="1064514"/>
    <lineage>
        <taxon>Bacteria</taxon>
        <taxon>Pseudomonadati</taxon>
        <taxon>Pseudomonadota</taxon>
        <taxon>Gammaproteobacteria</taxon>
        <taxon>Chromatiales</taxon>
        <taxon>Chromatiaceae</taxon>
        <taxon>Lamprobacter</taxon>
    </lineage>
</organism>
<dbReference type="InterPro" id="IPR036365">
    <property type="entry name" value="PGBD-like_sf"/>
</dbReference>
<dbReference type="RefSeq" id="WP_200247551.1">
    <property type="nucleotide sequence ID" value="NZ_NRRY01000041.1"/>
</dbReference>
<keyword evidence="4" id="KW-1185">Reference proteome</keyword>
<dbReference type="InterPro" id="IPR003593">
    <property type="entry name" value="AAA+_ATPase"/>
</dbReference>
<dbReference type="InterPro" id="IPR027417">
    <property type="entry name" value="P-loop_NTPase"/>
</dbReference>
<dbReference type="Pfam" id="PF13401">
    <property type="entry name" value="AAA_22"/>
    <property type="match status" value="1"/>
</dbReference>
<dbReference type="Gene3D" id="3.90.70.10">
    <property type="entry name" value="Cysteine proteinases"/>
    <property type="match status" value="1"/>
</dbReference>
<dbReference type="Gene3D" id="3.40.50.300">
    <property type="entry name" value="P-loop containing nucleotide triphosphate hydrolases"/>
    <property type="match status" value="1"/>
</dbReference>
<comment type="caution">
    <text evidence="3">The sequence shown here is derived from an EMBL/GenBank/DDBJ whole genome shotgun (WGS) entry which is preliminary data.</text>
</comment>
<feature type="region of interest" description="Disordered" evidence="1">
    <location>
        <begin position="332"/>
        <end position="352"/>
    </location>
</feature>
<dbReference type="PANTHER" id="PTHR35894">
    <property type="entry name" value="GENERAL SECRETION PATHWAY PROTEIN A-RELATED"/>
    <property type="match status" value="1"/>
</dbReference>
<dbReference type="SUPFAM" id="SSF52540">
    <property type="entry name" value="P-loop containing nucleoside triphosphate hydrolases"/>
    <property type="match status" value="1"/>
</dbReference>
<name>A0A9X0WBG3_9GAMM</name>
<accession>A0A9X0WBG3</accession>
<dbReference type="InterPro" id="IPR002477">
    <property type="entry name" value="Peptidoglycan-bd-like"/>
</dbReference>
<reference evidence="3 4" key="1">
    <citation type="journal article" date="2020" name="Microorganisms">
        <title>Osmotic Adaptation and Compatible Solute Biosynthesis of Phototrophic Bacteria as Revealed from Genome Analyses.</title>
        <authorList>
            <person name="Imhoff J.F."/>
            <person name="Rahn T."/>
            <person name="Kunzel S."/>
            <person name="Keller A."/>
            <person name="Neulinger S.C."/>
        </authorList>
    </citation>
    <scope>NUCLEOTIDE SEQUENCE [LARGE SCALE GENOMIC DNA]</scope>
    <source>
        <strain evidence="3 4">DSM 25653</strain>
    </source>
</reference>
<dbReference type="SMART" id="SM00382">
    <property type="entry name" value="AAA"/>
    <property type="match status" value="1"/>
</dbReference>
<dbReference type="Proteomes" id="UP001138768">
    <property type="component" value="Unassembled WGS sequence"/>
</dbReference>
<evidence type="ECO:0000259" key="2">
    <source>
        <dbReference type="SMART" id="SM00382"/>
    </source>
</evidence>
<dbReference type="EMBL" id="NRRY01000041">
    <property type="protein sequence ID" value="MBK1620515.1"/>
    <property type="molecule type" value="Genomic_DNA"/>
</dbReference>
<dbReference type="InterPro" id="IPR052026">
    <property type="entry name" value="ExeA_AAA_ATPase_DNA-bind"/>
</dbReference>
<dbReference type="Gene3D" id="1.10.101.10">
    <property type="entry name" value="PGBD-like superfamily/PGBD"/>
    <property type="match status" value="1"/>
</dbReference>
<evidence type="ECO:0000313" key="3">
    <source>
        <dbReference type="EMBL" id="MBK1620515.1"/>
    </source>
</evidence>
<evidence type="ECO:0000256" key="1">
    <source>
        <dbReference type="SAM" id="MobiDB-lite"/>
    </source>
</evidence>
<protein>
    <recommendedName>
        <fullName evidence="2">AAA+ ATPase domain-containing protein</fullName>
    </recommendedName>
</protein>
<dbReference type="SUPFAM" id="SSF47090">
    <property type="entry name" value="PGBD-like"/>
    <property type="match status" value="1"/>
</dbReference>
<dbReference type="CDD" id="cd00009">
    <property type="entry name" value="AAA"/>
    <property type="match status" value="1"/>
</dbReference>
<dbReference type="InterPro" id="IPR049945">
    <property type="entry name" value="AAA_22"/>
</dbReference>
<dbReference type="InterPro" id="IPR036366">
    <property type="entry name" value="PGBDSf"/>
</dbReference>
<dbReference type="GO" id="GO:0016887">
    <property type="term" value="F:ATP hydrolysis activity"/>
    <property type="evidence" value="ECO:0007669"/>
    <property type="project" value="InterPro"/>
</dbReference>
<dbReference type="Pfam" id="PF01471">
    <property type="entry name" value="PG_binding_1"/>
    <property type="match status" value="1"/>
</dbReference>
<dbReference type="PANTHER" id="PTHR35894:SF1">
    <property type="entry name" value="PHOSPHORIBULOKINASE _ URIDINE KINASE FAMILY"/>
    <property type="match status" value="1"/>
</dbReference>
<feature type="domain" description="AAA+ ATPase" evidence="2">
    <location>
        <begin position="42"/>
        <end position="196"/>
    </location>
</feature>
<proteinExistence type="predicted"/>
<sequence length="636" mass="68958">MYLNYFGLSEASFSITPDPQYLFLSEQHREALAHLLYGAGENGGFVLLTGEVGTGKTTICRAFLEQTPEQVDVALVLNPAMTAIELMHAICQEFGVATPEHHDSVKVLVDRLNSFLLDAHARGRHPVVVIDEAQNLRPRVLEQVRLLTNLETSKQKLLQIFLIGQPELREILASQELRQLNQRITARFHLSPLSARETANYVDHRITVAGVQRPLFSAAALREVHRRSRGVPRLINLICDRSLLGAAVSRRMQVTPAIVRRAAHELLGGEQPRQRSRRQPQWAMAAALVLALGLGGWLGASGLLERTQLQLDRVAKVWAELSVDDEAAQLADAADADADTDGDPESGDTADKTAADGALMAANDTDSASLAAEAAETSEANQVAAIDPEAVSAEQAGAELSAATAESAATPLAETGQGIPRIALARITPQVPEAEIGELPALLLDEGESVSALVQRWGHTPEEAADCYGMSTLGLECERSRERWSDLRLFDRPAVLQLLIDGQERYALITGIDDEFAVLQRGETLRRVPIATLDERWSGDVLMLWRLPPDGVRMIGPGTSGDTVRWLRAQLAALPDASLTDTSSPRYDANLKAAVREFQAGRGLAVDGIAGPRTLILLNNALADSEIPRLSQSRSP</sequence>